<comment type="caution">
    <text evidence="4">The sequence shown here is derived from an EMBL/GenBank/DDBJ whole genome shotgun (WGS) entry which is preliminary data.</text>
</comment>
<dbReference type="InterPro" id="IPR000863">
    <property type="entry name" value="Sulfotransferase_dom"/>
</dbReference>
<dbReference type="EMBL" id="NEVH01002684">
    <property type="protein sequence ID" value="PNF41755.1"/>
    <property type="molecule type" value="Genomic_DNA"/>
</dbReference>
<dbReference type="Proteomes" id="UP000235965">
    <property type="component" value="Unassembled WGS sequence"/>
</dbReference>
<evidence type="ECO:0000313" key="5">
    <source>
        <dbReference type="Proteomes" id="UP000235965"/>
    </source>
</evidence>
<evidence type="ECO:0000259" key="3">
    <source>
        <dbReference type="Pfam" id="PF00685"/>
    </source>
</evidence>
<protein>
    <submittedName>
        <fullName evidence="4">Sulfotransferase family cytosolic 1B member 1</fullName>
    </submittedName>
</protein>
<dbReference type="GO" id="GO:0008146">
    <property type="term" value="F:sulfotransferase activity"/>
    <property type="evidence" value="ECO:0007669"/>
    <property type="project" value="InterPro"/>
</dbReference>
<dbReference type="SUPFAM" id="SSF52540">
    <property type="entry name" value="P-loop containing nucleoside triphosphate hydrolases"/>
    <property type="match status" value="1"/>
</dbReference>
<reference evidence="4 5" key="1">
    <citation type="submission" date="2017-12" db="EMBL/GenBank/DDBJ databases">
        <title>Hemimetabolous genomes reveal molecular basis of termite eusociality.</title>
        <authorList>
            <person name="Harrison M.C."/>
            <person name="Jongepier E."/>
            <person name="Robertson H.M."/>
            <person name="Arning N."/>
            <person name="Bitard-Feildel T."/>
            <person name="Chao H."/>
            <person name="Childers C.P."/>
            <person name="Dinh H."/>
            <person name="Doddapaneni H."/>
            <person name="Dugan S."/>
            <person name="Gowin J."/>
            <person name="Greiner C."/>
            <person name="Han Y."/>
            <person name="Hu H."/>
            <person name="Hughes D.S.T."/>
            <person name="Huylmans A.-K."/>
            <person name="Kemena C."/>
            <person name="Kremer L.P.M."/>
            <person name="Lee S.L."/>
            <person name="Lopez-Ezquerra A."/>
            <person name="Mallet L."/>
            <person name="Monroy-Kuhn J.M."/>
            <person name="Moser A."/>
            <person name="Murali S.C."/>
            <person name="Muzny D.M."/>
            <person name="Otani S."/>
            <person name="Piulachs M.-D."/>
            <person name="Poelchau M."/>
            <person name="Qu J."/>
            <person name="Schaub F."/>
            <person name="Wada-Katsumata A."/>
            <person name="Worley K.C."/>
            <person name="Xie Q."/>
            <person name="Ylla G."/>
            <person name="Poulsen M."/>
            <person name="Gibbs R.A."/>
            <person name="Schal C."/>
            <person name="Richards S."/>
            <person name="Belles X."/>
            <person name="Korb J."/>
            <person name="Bornberg-Bauer E."/>
        </authorList>
    </citation>
    <scope>NUCLEOTIDE SEQUENCE [LARGE SCALE GENOMIC DNA]</scope>
    <source>
        <tissue evidence="4">Whole body</tissue>
    </source>
</reference>
<evidence type="ECO:0000256" key="1">
    <source>
        <dbReference type="ARBA" id="ARBA00005771"/>
    </source>
</evidence>
<dbReference type="InParanoid" id="A0A2J7RLQ0"/>
<name>A0A2J7RLQ0_9NEOP</name>
<gene>
    <name evidence="4" type="primary">SULT1B1_4</name>
    <name evidence="4" type="ORF">B7P43_G03463</name>
</gene>
<dbReference type="FunCoup" id="A0A2J7RLQ0">
    <property type="interactions" value="15"/>
</dbReference>
<keyword evidence="2 4" id="KW-0808">Transferase</keyword>
<sequence length="327" mass="38465">MATSTRVEPLREPIAAKVQQECRSSIYPAASVRVFPSGCAHTAYFLQYAEKFRDFEIREDDVWIVSYPKCGTTWTQEMVWLIANDLDFEKAKKIPLNERVPFFESPAIVTTPITSTDDILTFLTKMTSRRFFKTHLTKDLMPLQLWTKKPKIIYVSRNPKDAVVSYYHHHRLWNGYVGTFQDFVEAFLADVLVYSPFWDHVLDYWRLRDEPNVLFNTYEEMKKDLPRVIRKTGEFLGKELSKEAVDQLVEHLSFGSMKKNPAINLEDYARIERERYGLSEQPDLQFIRQGETGAWWKEMTQDMSDRLDAWTLQRLEGTGYDLQINEI</sequence>
<dbReference type="Gene3D" id="3.40.50.300">
    <property type="entry name" value="P-loop containing nucleotide triphosphate hydrolases"/>
    <property type="match status" value="1"/>
</dbReference>
<accession>A0A2J7RLQ0</accession>
<dbReference type="AlphaFoldDB" id="A0A2J7RLQ0"/>
<dbReference type="Pfam" id="PF00685">
    <property type="entry name" value="Sulfotransfer_1"/>
    <property type="match status" value="1"/>
</dbReference>
<feature type="domain" description="Sulfotransferase" evidence="3">
    <location>
        <begin position="60"/>
        <end position="319"/>
    </location>
</feature>
<dbReference type="PANTHER" id="PTHR11783">
    <property type="entry name" value="SULFOTRANSFERASE SULT"/>
    <property type="match status" value="1"/>
</dbReference>
<evidence type="ECO:0000313" key="4">
    <source>
        <dbReference type="EMBL" id="PNF41755.1"/>
    </source>
</evidence>
<organism evidence="4 5">
    <name type="scientific">Cryptotermes secundus</name>
    <dbReference type="NCBI Taxonomy" id="105785"/>
    <lineage>
        <taxon>Eukaryota</taxon>
        <taxon>Metazoa</taxon>
        <taxon>Ecdysozoa</taxon>
        <taxon>Arthropoda</taxon>
        <taxon>Hexapoda</taxon>
        <taxon>Insecta</taxon>
        <taxon>Pterygota</taxon>
        <taxon>Neoptera</taxon>
        <taxon>Polyneoptera</taxon>
        <taxon>Dictyoptera</taxon>
        <taxon>Blattodea</taxon>
        <taxon>Blattoidea</taxon>
        <taxon>Termitoidae</taxon>
        <taxon>Kalotermitidae</taxon>
        <taxon>Cryptotermitinae</taxon>
        <taxon>Cryptotermes</taxon>
    </lineage>
</organism>
<dbReference type="InterPro" id="IPR027417">
    <property type="entry name" value="P-loop_NTPase"/>
</dbReference>
<keyword evidence="5" id="KW-1185">Reference proteome</keyword>
<dbReference type="STRING" id="105785.A0A2J7RLQ0"/>
<dbReference type="OrthoDB" id="205623at2759"/>
<proteinExistence type="inferred from homology"/>
<evidence type="ECO:0000256" key="2">
    <source>
        <dbReference type="ARBA" id="ARBA00022679"/>
    </source>
</evidence>
<comment type="similarity">
    <text evidence="1">Belongs to the sulfotransferase 1 family.</text>
</comment>